<dbReference type="PANTHER" id="PTHR40855:SF1">
    <property type="entry name" value="CLAVAMINATE SYNTHASE-LIKE PROTEIN"/>
    <property type="match status" value="1"/>
</dbReference>
<dbReference type="Proteomes" id="UP001224775">
    <property type="component" value="Unassembled WGS sequence"/>
</dbReference>
<feature type="compositionally biased region" description="Acidic residues" evidence="1">
    <location>
        <begin position="680"/>
        <end position="689"/>
    </location>
</feature>
<keyword evidence="4" id="KW-1185">Reference proteome</keyword>
<evidence type="ECO:0000256" key="2">
    <source>
        <dbReference type="SAM" id="SignalP"/>
    </source>
</evidence>
<reference evidence="3" key="1">
    <citation type="submission" date="2023-06" db="EMBL/GenBank/DDBJ databases">
        <title>Survivors Of The Sea: Transcriptome response of Skeletonema marinoi to long-term dormancy.</title>
        <authorList>
            <person name="Pinder M.I.M."/>
            <person name="Kourtchenko O."/>
            <person name="Robertson E.K."/>
            <person name="Larsson T."/>
            <person name="Maumus F."/>
            <person name="Osuna-Cruz C.M."/>
            <person name="Vancaester E."/>
            <person name="Stenow R."/>
            <person name="Vandepoele K."/>
            <person name="Ploug H."/>
            <person name="Bruchert V."/>
            <person name="Godhe A."/>
            <person name="Topel M."/>
        </authorList>
    </citation>
    <scope>NUCLEOTIDE SEQUENCE</scope>
    <source>
        <strain evidence="3">R05AC</strain>
    </source>
</reference>
<gene>
    <name evidence="3" type="ORF">QTG54_002057</name>
</gene>
<keyword evidence="2" id="KW-0732">Signal</keyword>
<dbReference type="EMBL" id="JATAAI010000003">
    <property type="protein sequence ID" value="KAK1746713.1"/>
    <property type="molecule type" value="Genomic_DNA"/>
</dbReference>
<accession>A0AAD9DIE7</accession>
<organism evidence="3 4">
    <name type="scientific">Skeletonema marinoi</name>
    <dbReference type="NCBI Taxonomy" id="267567"/>
    <lineage>
        <taxon>Eukaryota</taxon>
        <taxon>Sar</taxon>
        <taxon>Stramenopiles</taxon>
        <taxon>Ochrophyta</taxon>
        <taxon>Bacillariophyta</taxon>
        <taxon>Coscinodiscophyceae</taxon>
        <taxon>Thalassiosirophycidae</taxon>
        <taxon>Thalassiosirales</taxon>
        <taxon>Skeletonemataceae</taxon>
        <taxon>Skeletonema</taxon>
        <taxon>Skeletonema marinoi-dohrnii complex</taxon>
    </lineage>
</organism>
<evidence type="ECO:0000313" key="3">
    <source>
        <dbReference type="EMBL" id="KAK1746713.1"/>
    </source>
</evidence>
<proteinExistence type="predicted"/>
<evidence type="ECO:0000256" key="1">
    <source>
        <dbReference type="SAM" id="MobiDB-lite"/>
    </source>
</evidence>
<evidence type="ECO:0008006" key="5">
    <source>
        <dbReference type="Google" id="ProtNLM"/>
    </source>
</evidence>
<feature type="chain" id="PRO_5042238404" description="DOMON domain-containing protein" evidence="2">
    <location>
        <begin position="20"/>
        <end position="722"/>
    </location>
</feature>
<comment type="caution">
    <text evidence="3">The sequence shown here is derived from an EMBL/GenBank/DDBJ whole genome shotgun (WGS) entry which is preliminary data.</text>
</comment>
<dbReference type="PANTHER" id="PTHR40855">
    <property type="entry name" value="DIOX_N DOMAIN-CONTAINING PROTEIN"/>
    <property type="match status" value="1"/>
</dbReference>
<name>A0AAD9DIE7_9STRA</name>
<protein>
    <recommendedName>
        <fullName evidence="5">DOMON domain-containing protein</fullName>
    </recommendedName>
</protein>
<sequence length="722" mass="78780">MMTSPLVLRLLACASLASAASSSSTSAKTTPQRITYTSLSSAADDSGSDLLLDALTKDGYVSITDIRSQHGLHFREMKHNLMSNLHECLSDIGEDVPLQHLDDGTVRKSFATVTLPSADDAASQQPIHLLDDYLARNPHKSAACHAFQEHLSDFRSTVGDATRLFAARLSAELGVSLPHPLLVSSNVKRGTDDNYDDVESVVMGGEQLEHFHSYQKGDDVKEGNDSMATIELHTDQGLFIAFTPGMLVDHSTDQSMELSDGFYVQDSTTGENVLLEFTQDDDLVFMLGDGVNQIINNQLGDEDGKKVLRATPHALSLSHEQPRVWYGRMVLAPNDAYLPEAASTTFGQLRQAFVESSSKGESIPMGIGCSSNSKMVINTSRFLADEEHDEDEGGHGVSENQCADDSMFCWYRCMALTEETATCAERRLGLQCVDPRGLVVEGGAGHGDFYPACTNNTHITHPITPYPQIEQQDTDVCTADLWTEFNAEEEYDHVISLKPDPTKPGPATNLYWSIIESEDGQKKLKARLTFNDVFGWLAMGFANEFDTVHNGMNGGKVLLMKPGGEYSPVTGLDLSVGPNVGAYVIDDTDSAFRHWVDTESAVEKASHEHTDCFTALSFESDNISGQTFNLEGTDNIIWAGNSNDYYVGYHSPFSRARLTINWLTGDVEFFVSKPAWGAEDDADVSEADPLDSPTKLEDDDSSSSTIGASIGLAIVIISIMMH</sequence>
<feature type="signal peptide" evidence="2">
    <location>
        <begin position="1"/>
        <end position="19"/>
    </location>
</feature>
<dbReference type="AlphaFoldDB" id="A0AAD9DIE7"/>
<feature type="region of interest" description="Disordered" evidence="1">
    <location>
        <begin position="680"/>
        <end position="704"/>
    </location>
</feature>
<evidence type="ECO:0000313" key="4">
    <source>
        <dbReference type="Proteomes" id="UP001224775"/>
    </source>
</evidence>